<dbReference type="PANTHER" id="PTHR15239:SF6">
    <property type="entry name" value="RIBOSOME QUALITY CONTROL COMPLEX SUBUNIT NEMF"/>
    <property type="match status" value="1"/>
</dbReference>
<dbReference type="GO" id="GO:0043023">
    <property type="term" value="F:ribosomal large subunit binding"/>
    <property type="evidence" value="ECO:0007669"/>
    <property type="project" value="TreeGrafter"/>
</dbReference>
<dbReference type="Pfam" id="PF05670">
    <property type="entry name" value="NFACT-R_1"/>
    <property type="match status" value="1"/>
</dbReference>
<name>A0A0G2HMH4_9SYNE</name>
<dbReference type="InterPro" id="IPR008532">
    <property type="entry name" value="NFACT_RNA-bd"/>
</dbReference>
<dbReference type="Pfam" id="PF05833">
    <property type="entry name" value="NFACT_N"/>
    <property type="match status" value="1"/>
</dbReference>
<evidence type="ECO:0000313" key="4">
    <source>
        <dbReference type="Proteomes" id="UP000035067"/>
    </source>
</evidence>
<feature type="domain" description="NFACT RNA-binding" evidence="2">
    <location>
        <begin position="483"/>
        <end position="570"/>
    </location>
</feature>
<dbReference type="EMBL" id="JXQG01000006">
    <property type="protein sequence ID" value="KKZ13037.1"/>
    <property type="molecule type" value="Genomic_DNA"/>
</dbReference>
<dbReference type="Gene3D" id="2.30.310.10">
    <property type="entry name" value="ibrinogen binding protein from staphylococcus aureus domain"/>
    <property type="match status" value="1"/>
</dbReference>
<dbReference type="InterPro" id="IPR051608">
    <property type="entry name" value="RQC_Subunit_NEMF"/>
</dbReference>
<organism evidence="3 4">
    <name type="scientific">Candidatus Synechococcus spongiarum SP3</name>
    <dbReference type="NCBI Taxonomy" id="1604020"/>
    <lineage>
        <taxon>Bacteria</taxon>
        <taxon>Bacillati</taxon>
        <taxon>Cyanobacteriota</taxon>
        <taxon>Cyanophyceae</taxon>
        <taxon>Synechococcales</taxon>
        <taxon>Synechococcaceae</taxon>
        <taxon>Synechococcus</taxon>
    </lineage>
</organism>
<proteinExistence type="predicted"/>
<dbReference type="GO" id="GO:0072344">
    <property type="term" value="P:rescue of stalled ribosome"/>
    <property type="evidence" value="ECO:0007669"/>
    <property type="project" value="TreeGrafter"/>
</dbReference>
<dbReference type="AlphaFoldDB" id="A0A0G2HMH4"/>
<evidence type="ECO:0000313" key="3">
    <source>
        <dbReference type="EMBL" id="KKZ13037.1"/>
    </source>
</evidence>
<evidence type="ECO:0000256" key="1">
    <source>
        <dbReference type="SAM" id="MobiDB-lite"/>
    </source>
</evidence>
<sequence>MLGSGVGIPVQQQDFTTLCAVCRELDHLVVPSRFVKAQQTNGATIHMGLRTVTSHRWLELSWSGEAPRFHPCLPPPRQGAGSTLAQQLHHGLRGLALTALRQPPWERIVQLEFSKRPGAVVERQVVLELMGRHSNLFLMDAGDRIMAMGRQVKPRQSRVRPLGCGDHYSPPPPAPGRWPDRQESCADWQRHLQLAPLPLAQALWQRYGGISPSLARQLCSAAGIDATICVTVLTKPQWQALHQQWQRWLAALETRRFQFQLAGDQGYRVWPAPPAAQGSADPTDGSDHGLGLALAAFHGRHLRHARLQRDQQRLVQALRKAMAGEQRLRDDLHQRLSAVADHATLQRRADGLMCRPDLQRSGLTTLVVADPMGGPEASVPLDPETTILANAQRLYQKARKLRRSRQVLEPRLAGHSQRLARLESAHEQFLLHWSSAPPDQQQALLEELEDELRELDLMRSRTVVSPARTTTSQPLQLHSPGGLRLLVGRNSRQNDRISIQEARRGDLWFHAQELPGSHVVLKVSEATGAEEEDVQVAADLAAYFSRARGNSAVAVVSTETRHLQRIPGAGAGVLRFRESHVLWGHPDAVAPLLRSKDPQGQDPSTV</sequence>
<dbReference type="PATRIC" id="fig|1604020.3.peg.1822"/>
<gene>
    <name evidence="3" type="ORF">TE42_01930</name>
</gene>
<comment type="caution">
    <text evidence="3">The sequence shown here is derived from an EMBL/GenBank/DDBJ whole genome shotgun (WGS) entry which is preliminary data.</text>
</comment>
<reference evidence="3 4" key="1">
    <citation type="submission" date="2015-01" db="EMBL/GenBank/DDBJ databases">
        <title>Lifestyle Evolution in Cyanobacterial Symbionts of Sponges.</title>
        <authorList>
            <person name="Burgsdorf I."/>
            <person name="Slaby B.M."/>
            <person name="Handley K.M."/>
            <person name="Haber M."/>
            <person name="Blom J."/>
            <person name="Marshall C.W."/>
            <person name="Gilbert J.A."/>
            <person name="Hentschel U."/>
            <person name="Steindler L."/>
        </authorList>
    </citation>
    <scope>NUCLEOTIDE SEQUENCE [LARGE SCALE GENOMIC DNA]</scope>
    <source>
        <strain evidence="3">SP3</strain>
    </source>
</reference>
<dbReference type="PANTHER" id="PTHR15239">
    <property type="entry name" value="NUCLEAR EXPORT MEDIATOR FACTOR NEMF"/>
    <property type="match status" value="1"/>
</dbReference>
<dbReference type="GO" id="GO:0000049">
    <property type="term" value="F:tRNA binding"/>
    <property type="evidence" value="ECO:0007669"/>
    <property type="project" value="TreeGrafter"/>
</dbReference>
<dbReference type="Proteomes" id="UP000035067">
    <property type="component" value="Unassembled WGS sequence"/>
</dbReference>
<feature type="region of interest" description="Disordered" evidence="1">
    <location>
        <begin position="156"/>
        <end position="181"/>
    </location>
</feature>
<protein>
    <recommendedName>
        <fullName evidence="2">NFACT RNA-binding domain-containing protein</fullName>
    </recommendedName>
</protein>
<accession>A0A0G2HMH4</accession>
<dbReference type="GO" id="GO:1990112">
    <property type="term" value="C:RQC complex"/>
    <property type="evidence" value="ECO:0007669"/>
    <property type="project" value="TreeGrafter"/>
</dbReference>
<evidence type="ECO:0000259" key="2">
    <source>
        <dbReference type="Pfam" id="PF05670"/>
    </source>
</evidence>